<dbReference type="NCBIfam" id="TIGR00679">
    <property type="entry name" value="hpr-ser"/>
    <property type="match status" value="1"/>
</dbReference>
<evidence type="ECO:0000256" key="4">
    <source>
        <dbReference type="ARBA" id="ARBA00022679"/>
    </source>
</evidence>
<feature type="domain" description="HPr kinase/phosphorylase C-terminal" evidence="11">
    <location>
        <begin position="137"/>
        <end position="305"/>
    </location>
</feature>
<dbReference type="HOGENOM" id="CLU_052030_0_1_14"/>
<dbReference type="Proteomes" id="UP000027182">
    <property type="component" value="Chromosome"/>
</dbReference>
<evidence type="ECO:0000259" key="10">
    <source>
        <dbReference type="Pfam" id="PF02603"/>
    </source>
</evidence>
<organism evidence="12 13">
    <name type="scientific">Mycoplasmopsis bovis CQ-W70</name>
    <dbReference type="NCBI Taxonomy" id="1316930"/>
    <lineage>
        <taxon>Bacteria</taxon>
        <taxon>Bacillati</taxon>
        <taxon>Mycoplasmatota</taxon>
        <taxon>Mycoplasmoidales</taxon>
        <taxon>Metamycoplasmataceae</taxon>
        <taxon>Mycoplasmopsis</taxon>
    </lineage>
</organism>
<proteinExistence type="inferred from homology"/>
<dbReference type="GO" id="GO:0000155">
    <property type="term" value="F:phosphorelay sensor kinase activity"/>
    <property type="evidence" value="ECO:0007669"/>
    <property type="project" value="InterPro"/>
</dbReference>
<evidence type="ECO:0000256" key="2">
    <source>
        <dbReference type="ARBA" id="ARBA00006883"/>
    </source>
</evidence>
<gene>
    <name evidence="12" type="ORF">K668_00465</name>
</gene>
<dbReference type="InterPro" id="IPR028979">
    <property type="entry name" value="Ser_kin/Pase_Hpr-like_N_sf"/>
</dbReference>
<dbReference type="PANTHER" id="PTHR30305">
    <property type="entry name" value="PROTEIN YJDM-RELATED"/>
    <property type="match status" value="1"/>
</dbReference>
<dbReference type="InterPro" id="IPR011104">
    <property type="entry name" value="Hpr_kin/Pase_C"/>
</dbReference>
<evidence type="ECO:0000256" key="3">
    <source>
        <dbReference type="ARBA" id="ARBA00022527"/>
    </source>
</evidence>
<evidence type="ECO:0000256" key="1">
    <source>
        <dbReference type="ARBA" id="ARBA00001120"/>
    </source>
</evidence>
<keyword evidence="4" id="KW-0808">Transferase</keyword>
<dbReference type="GO" id="GO:0006109">
    <property type="term" value="P:regulation of carbohydrate metabolic process"/>
    <property type="evidence" value="ECO:0007669"/>
    <property type="project" value="InterPro"/>
</dbReference>
<dbReference type="CDD" id="cd01918">
    <property type="entry name" value="HprK_C"/>
    <property type="match status" value="1"/>
</dbReference>
<keyword evidence="5" id="KW-0547">Nucleotide-binding</keyword>
<dbReference type="SUPFAM" id="SSF53795">
    <property type="entry name" value="PEP carboxykinase-like"/>
    <property type="match status" value="1"/>
</dbReference>
<dbReference type="Pfam" id="PF02603">
    <property type="entry name" value="Hpr_kinase_N"/>
    <property type="match status" value="1"/>
</dbReference>
<dbReference type="Gene3D" id="3.40.50.300">
    <property type="entry name" value="P-loop containing nucleotide triphosphate hydrolases"/>
    <property type="match status" value="1"/>
</dbReference>
<dbReference type="InterPro" id="IPR027417">
    <property type="entry name" value="P-loop_NTPase"/>
</dbReference>
<dbReference type="InterPro" id="IPR011126">
    <property type="entry name" value="Hpr_kin/Pase_Hpr_N"/>
</dbReference>
<comment type="catalytic activity">
    <reaction evidence="9">
        <text>[HPr protein]-O-phospho-L-serine + phosphate + H(+) = [HPr protein]-L-serine + diphosphate</text>
        <dbReference type="Rhea" id="RHEA:46604"/>
        <dbReference type="Rhea" id="RHEA-COMP:11602"/>
        <dbReference type="Rhea" id="RHEA-COMP:11603"/>
        <dbReference type="ChEBI" id="CHEBI:15378"/>
        <dbReference type="ChEBI" id="CHEBI:29999"/>
        <dbReference type="ChEBI" id="CHEBI:33019"/>
        <dbReference type="ChEBI" id="CHEBI:43474"/>
        <dbReference type="ChEBI" id="CHEBI:83421"/>
    </reaction>
</comment>
<dbReference type="InterPro" id="IPR003755">
    <property type="entry name" value="HPr(Ser)_kin/Pase"/>
</dbReference>
<dbReference type="EMBL" id="CP005933">
    <property type="protein sequence ID" value="AIA33685.1"/>
    <property type="molecule type" value="Genomic_DNA"/>
</dbReference>
<reference evidence="12 13" key="1">
    <citation type="submission" date="2013-04" db="EMBL/GenBank/DDBJ databases">
        <authorList>
            <person name="Lin L."/>
            <person name="Zeng Z."/>
            <person name="Xie J."/>
            <person name="Luo L."/>
            <person name="Yang Z."/>
            <person name="Liang W."/>
            <person name="Lin H."/>
            <person name="Dong C."/>
            <person name="Sun Y."/>
        </authorList>
    </citation>
    <scope>NUCLEOTIDE SEQUENCE [LARGE SCALE GENOMIC DNA]</scope>
    <source>
        <strain evidence="12 13">CQ-W70</strain>
    </source>
</reference>
<evidence type="ECO:0000256" key="9">
    <source>
        <dbReference type="ARBA" id="ARBA00047657"/>
    </source>
</evidence>
<dbReference type="GO" id="GO:0004674">
    <property type="term" value="F:protein serine/threonine kinase activity"/>
    <property type="evidence" value="ECO:0007669"/>
    <property type="project" value="UniProtKB-KW"/>
</dbReference>
<evidence type="ECO:0000313" key="13">
    <source>
        <dbReference type="Proteomes" id="UP000027182"/>
    </source>
</evidence>
<keyword evidence="7" id="KW-0067">ATP-binding</keyword>
<evidence type="ECO:0000256" key="5">
    <source>
        <dbReference type="ARBA" id="ARBA00022741"/>
    </source>
</evidence>
<dbReference type="AlphaFoldDB" id="A0A059Y2W9"/>
<dbReference type="Gene3D" id="3.40.1390.20">
    <property type="entry name" value="HprK N-terminal domain-like"/>
    <property type="match status" value="1"/>
</dbReference>
<keyword evidence="8" id="KW-0511">Multifunctional enzyme</keyword>
<keyword evidence="3" id="KW-0723">Serine/threonine-protein kinase</keyword>
<dbReference type="SUPFAM" id="SSF75138">
    <property type="entry name" value="HprK N-terminal domain-like"/>
    <property type="match status" value="1"/>
</dbReference>
<dbReference type="Pfam" id="PF07475">
    <property type="entry name" value="Hpr_kinase_C"/>
    <property type="match status" value="1"/>
</dbReference>
<evidence type="ECO:0000256" key="6">
    <source>
        <dbReference type="ARBA" id="ARBA00022777"/>
    </source>
</evidence>
<dbReference type="GO" id="GO:0005524">
    <property type="term" value="F:ATP binding"/>
    <property type="evidence" value="ECO:0007669"/>
    <property type="project" value="UniProtKB-KW"/>
</dbReference>
<comment type="similarity">
    <text evidence="2">Belongs to the HPrK/P family.</text>
</comment>
<keyword evidence="6 12" id="KW-0418">Kinase</keyword>
<evidence type="ECO:0000259" key="11">
    <source>
        <dbReference type="Pfam" id="PF07475"/>
    </source>
</evidence>
<feature type="domain" description="HPr(Ser) kinase/phosphorylase N-terminal" evidence="10">
    <location>
        <begin position="6"/>
        <end position="133"/>
    </location>
</feature>
<dbReference type="PATRIC" id="fig|1316930.3.peg.97"/>
<dbReference type="PANTHER" id="PTHR30305:SF1">
    <property type="entry name" value="HPR KINASE_PHOSPHORYLASE"/>
    <property type="match status" value="1"/>
</dbReference>
<sequence>MSNKVINVSKVINKFEIKLVNADQELKFRDINLPSIHRLGLEIAGIINNKRYSDNVICWGTKESLYFETLSKDDFVSLLRRILSVEPPLLILSKGVLENQYEIIKNVCNEFKVPLYISDKSTSKITSTIGTYLSDFYSEETQVHACLVSIHGIGVLIVGQSGIGKSEATHELIQRGHSFIADDAVLVKHIGANYYGKSPLLTKDLLEVRGTGLINIMQAYGVKSVINGTVISLCVELVDKANLSYDKLDRLGDSEMFYDVLGGKIPKVQVPIKEGASVSSLIEAAVIAFKAKKEGFDALSLLSSRTIELENETDKGGEYE</sequence>
<accession>A0A059Y2W9</accession>
<comment type="catalytic activity">
    <reaction evidence="1">
        <text>[HPr protein]-L-serine + ATP = [HPr protein]-O-phospho-L-serine + ADP + H(+)</text>
        <dbReference type="Rhea" id="RHEA:46600"/>
        <dbReference type="Rhea" id="RHEA-COMP:11602"/>
        <dbReference type="Rhea" id="RHEA-COMP:11603"/>
        <dbReference type="ChEBI" id="CHEBI:15378"/>
        <dbReference type="ChEBI" id="CHEBI:29999"/>
        <dbReference type="ChEBI" id="CHEBI:30616"/>
        <dbReference type="ChEBI" id="CHEBI:83421"/>
        <dbReference type="ChEBI" id="CHEBI:456216"/>
    </reaction>
</comment>
<name>A0A059Y2W9_MYCBV</name>
<evidence type="ECO:0000313" key="12">
    <source>
        <dbReference type="EMBL" id="AIA33685.1"/>
    </source>
</evidence>
<dbReference type="KEGG" id="mbq:K668_00465"/>
<evidence type="ECO:0000256" key="8">
    <source>
        <dbReference type="ARBA" id="ARBA00023268"/>
    </source>
</evidence>
<protein>
    <submittedName>
        <fullName evidence="12">HPr kinase/phosphorylase</fullName>
    </submittedName>
</protein>
<dbReference type="RefSeq" id="WP_013954555.1">
    <property type="nucleotide sequence ID" value="NZ_CP005933.1"/>
</dbReference>
<evidence type="ECO:0000256" key="7">
    <source>
        <dbReference type="ARBA" id="ARBA00022840"/>
    </source>
</evidence>